<dbReference type="AlphaFoldDB" id="A0A5D4RUV0"/>
<reference evidence="2 3" key="1">
    <citation type="submission" date="2019-08" db="EMBL/GenBank/DDBJ databases">
        <title>Bacillus genomes from the desert of Cuatro Cienegas, Coahuila.</title>
        <authorList>
            <person name="Olmedo-Alvarez G."/>
        </authorList>
    </citation>
    <scope>NUCLEOTIDE SEQUENCE [LARGE SCALE GENOMIC DNA]</scope>
    <source>
        <strain evidence="2 3">CH108_3D</strain>
    </source>
</reference>
<comment type="caution">
    <text evidence="2">The sequence shown here is derived from an EMBL/GenBank/DDBJ whole genome shotgun (WGS) entry which is preliminary data.</text>
</comment>
<name>A0A5D4RUV0_9BACI</name>
<gene>
    <name evidence="2" type="ORF">FZC83_08960</name>
</gene>
<dbReference type="EMBL" id="VTEQ01000002">
    <property type="protein sequence ID" value="TYS55067.1"/>
    <property type="molecule type" value="Genomic_DNA"/>
</dbReference>
<keyword evidence="1" id="KW-1133">Transmembrane helix</keyword>
<evidence type="ECO:0000313" key="3">
    <source>
        <dbReference type="Proteomes" id="UP000322997"/>
    </source>
</evidence>
<feature type="transmembrane region" description="Helical" evidence="1">
    <location>
        <begin position="98"/>
        <end position="120"/>
    </location>
</feature>
<protein>
    <submittedName>
        <fullName evidence="2">DUF4064 domain-containing protein</fullName>
    </submittedName>
</protein>
<evidence type="ECO:0000313" key="2">
    <source>
        <dbReference type="EMBL" id="TYS55067.1"/>
    </source>
</evidence>
<accession>A0A5D4RUV0</accession>
<keyword evidence="1" id="KW-0472">Membrane</keyword>
<dbReference type="Proteomes" id="UP000322997">
    <property type="component" value="Unassembled WGS sequence"/>
</dbReference>
<keyword evidence="1" id="KW-0812">Transmembrane</keyword>
<sequence>MEPPHRHLRGRPQPLRRSRCVHHPGLDHLHRGGRGVTRKRELLITLSGGFLCLFFLGGFALTILPMDEATYADKVFPLLQGNLPGDELERNFEAVKTLSTWFAITLLVVLCLIALASFFLKGNRNPVRAGTILIVAGGATLIGTQLVAFPLAFLFFLAAALCFFRKQQNKKGVIHA</sequence>
<organism evidence="2 3">
    <name type="scientific">Rossellomorea marisflavi</name>
    <dbReference type="NCBI Taxonomy" id="189381"/>
    <lineage>
        <taxon>Bacteria</taxon>
        <taxon>Bacillati</taxon>
        <taxon>Bacillota</taxon>
        <taxon>Bacilli</taxon>
        <taxon>Bacillales</taxon>
        <taxon>Bacillaceae</taxon>
        <taxon>Rossellomorea</taxon>
    </lineage>
</organism>
<feature type="transmembrane region" description="Helical" evidence="1">
    <location>
        <begin position="42"/>
        <end position="64"/>
    </location>
</feature>
<evidence type="ECO:0000256" key="1">
    <source>
        <dbReference type="SAM" id="Phobius"/>
    </source>
</evidence>
<feature type="transmembrane region" description="Helical" evidence="1">
    <location>
        <begin position="132"/>
        <end position="161"/>
    </location>
</feature>
<proteinExistence type="predicted"/>